<keyword evidence="3" id="KW-1185">Reference proteome</keyword>
<organism evidence="2 3">
    <name type="scientific">Caldifermentibacillus hisashii</name>
    <dbReference type="NCBI Taxonomy" id="996558"/>
    <lineage>
        <taxon>Bacteria</taxon>
        <taxon>Bacillati</taxon>
        <taxon>Bacillota</taxon>
        <taxon>Bacilli</taxon>
        <taxon>Bacillales</taxon>
        <taxon>Bacillaceae</taxon>
        <taxon>Caldifermentibacillus</taxon>
    </lineage>
</organism>
<dbReference type="GeneID" id="92961861"/>
<proteinExistence type="predicted"/>
<dbReference type="EMBL" id="JBBYAK010000001">
    <property type="protein sequence ID" value="MEL3958260.1"/>
    <property type="molecule type" value="Genomic_DNA"/>
</dbReference>
<gene>
    <name evidence="2" type="ORF">NST17_13795</name>
</gene>
<dbReference type="Pfam" id="PF12904">
    <property type="entry name" value="Collagen_bind_2"/>
    <property type="match status" value="1"/>
</dbReference>
<sequence length="96" mass="11102">MLSRDLSQCVPCQDLLTEQNSRVETSIDEHKQACVEKNGKFACNYFPTGGEKTLKSNWTIGKDLQIWWFNPRDGKCYLQNNSITYNSNEDFCTIKN</sequence>
<reference evidence="2 3" key="1">
    <citation type="submission" date="2024-03" db="EMBL/GenBank/DDBJ databases">
        <title>Bacilli Hybrid Assemblies.</title>
        <authorList>
            <person name="Kovac J."/>
        </authorList>
    </citation>
    <scope>NUCLEOTIDE SEQUENCE [LARGE SCALE GENOMIC DNA]</scope>
    <source>
        <strain evidence="2 3">FSL M8-0022</strain>
    </source>
</reference>
<dbReference type="Proteomes" id="UP001459714">
    <property type="component" value="Unassembled WGS sequence"/>
</dbReference>
<evidence type="ECO:0000259" key="1">
    <source>
        <dbReference type="Pfam" id="PF12904"/>
    </source>
</evidence>
<protein>
    <submittedName>
        <fullName evidence="2">Collagen-binding domain-containing protein</fullName>
    </submittedName>
</protein>
<dbReference type="InterPro" id="IPR024749">
    <property type="entry name" value="Collagen-bd_put"/>
</dbReference>
<keyword evidence="2" id="KW-0176">Collagen</keyword>
<evidence type="ECO:0000313" key="2">
    <source>
        <dbReference type="EMBL" id="MEL3958260.1"/>
    </source>
</evidence>
<dbReference type="RefSeq" id="WP_072012698.1">
    <property type="nucleotide sequence ID" value="NZ_CP150143.1"/>
</dbReference>
<name>A0ABU9K2I3_9BACI</name>
<comment type="caution">
    <text evidence="2">The sequence shown here is derived from an EMBL/GenBank/DDBJ whole genome shotgun (WGS) entry which is preliminary data.</text>
</comment>
<evidence type="ECO:0000313" key="3">
    <source>
        <dbReference type="Proteomes" id="UP001459714"/>
    </source>
</evidence>
<feature type="domain" description="Putative collagen-binding" evidence="1">
    <location>
        <begin position="10"/>
        <end position="80"/>
    </location>
</feature>
<accession>A0ABU9K2I3</accession>